<proteinExistence type="predicted"/>
<comment type="caution">
    <text evidence="1">The sequence shown here is derived from an EMBL/GenBank/DDBJ whole genome shotgun (WGS) entry which is preliminary data.</text>
</comment>
<protein>
    <recommendedName>
        <fullName evidence="3">Acylneuraminate cytidylyltransferase family protein</fullName>
    </recommendedName>
</protein>
<evidence type="ECO:0008006" key="3">
    <source>
        <dbReference type="Google" id="ProtNLM"/>
    </source>
</evidence>
<organism evidence="1 2">
    <name type="scientific">Luedemannella helvata</name>
    <dbReference type="NCBI Taxonomy" id="349315"/>
    <lineage>
        <taxon>Bacteria</taxon>
        <taxon>Bacillati</taxon>
        <taxon>Actinomycetota</taxon>
        <taxon>Actinomycetes</taxon>
        <taxon>Micromonosporales</taxon>
        <taxon>Micromonosporaceae</taxon>
        <taxon>Luedemannella</taxon>
    </lineage>
</organism>
<name>A0ABN2JV35_9ACTN</name>
<evidence type="ECO:0000313" key="2">
    <source>
        <dbReference type="Proteomes" id="UP001500655"/>
    </source>
</evidence>
<dbReference type="InterPro" id="IPR029044">
    <property type="entry name" value="Nucleotide-diphossugar_trans"/>
</dbReference>
<sequence>MKAVIPAKSSSTRVIDKNFRPFHGDRSLLDLLIDKLLRVLPPEDIYVSSEDPARRAAVEARGVRFLDRPAHLAENATPYASVVSDVCRDVPGDDDIMWCHATDPLFDAYADCLERWAEVRDKHDSLVVVYPRTKYMLDTDYRPMGFGFGPWHVPSQHLPTRYELGFTLSVLRRPTVLRLGPIGAEPHWFHATNLTVDIDTEDDFRLAQAVYAHLAAEERQP</sequence>
<dbReference type="InterPro" id="IPR003329">
    <property type="entry name" value="Cytidylyl_trans"/>
</dbReference>
<keyword evidence="2" id="KW-1185">Reference proteome</keyword>
<reference evidence="1 2" key="1">
    <citation type="journal article" date="2019" name="Int. J. Syst. Evol. Microbiol.">
        <title>The Global Catalogue of Microorganisms (GCM) 10K type strain sequencing project: providing services to taxonomists for standard genome sequencing and annotation.</title>
        <authorList>
            <consortium name="The Broad Institute Genomics Platform"/>
            <consortium name="The Broad Institute Genome Sequencing Center for Infectious Disease"/>
            <person name="Wu L."/>
            <person name="Ma J."/>
        </authorList>
    </citation>
    <scope>NUCLEOTIDE SEQUENCE [LARGE SCALE GENOMIC DNA]</scope>
    <source>
        <strain evidence="1 2">JCM 13249</strain>
    </source>
</reference>
<dbReference type="RefSeq" id="WP_344076885.1">
    <property type="nucleotide sequence ID" value="NZ_BAAALS010000003.1"/>
</dbReference>
<dbReference type="EMBL" id="BAAALS010000003">
    <property type="protein sequence ID" value="GAA1739466.1"/>
    <property type="molecule type" value="Genomic_DNA"/>
</dbReference>
<evidence type="ECO:0000313" key="1">
    <source>
        <dbReference type="EMBL" id="GAA1739466.1"/>
    </source>
</evidence>
<accession>A0ABN2JV35</accession>
<dbReference type="Pfam" id="PF02348">
    <property type="entry name" value="CTP_transf_3"/>
    <property type="match status" value="1"/>
</dbReference>
<dbReference type="Gene3D" id="3.90.550.10">
    <property type="entry name" value="Spore Coat Polysaccharide Biosynthesis Protein SpsA, Chain A"/>
    <property type="match status" value="1"/>
</dbReference>
<dbReference type="Proteomes" id="UP001500655">
    <property type="component" value="Unassembled WGS sequence"/>
</dbReference>
<gene>
    <name evidence="1" type="ORF">GCM10009681_07830</name>
</gene>
<dbReference type="SUPFAM" id="SSF53448">
    <property type="entry name" value="Nucleotide-diphospho-sugar transferases"/>
    <property type="match status" value="1"/>
</dbReference>